<dbReference type="PANTHER" id="PTHR24347">
    <property type="entry name" value="SERINE/THREONINE-PROTEIN KINASE"/>
    <property type="match status" value="1"/>
</dbReference>
<dbReference type="CDD" id="cd05117">
    <property type="entry name" value="STKc_CAMK"/>
    <property type="match status" value="1"/>
</dbReference>
<evidence type="ECO:0000313" key="9">
    <source>
        <dbReference type="Proteomes" id="UP001162131"/>
    </source>
</evidence>
<dbReference type="InterPro" id="IPR011009">
    <property type="entry name" value="Kinase-like_dom_sf"/>
</dbReference>
<feature type="domain" description="Protein kinase" evidence="7">
    <location>
        <begin position="139"/>
        <end position="395"/>
    </location>
</feature>
<dbReference type="SUPFAM" id="SSF50729">
    <property type="entry name" value="PH domain-like"/>
    <property type="match status" value="1"/>
</dbReference>
<dbReference type="AlphaFoldDB" id="A0AAU9KD88"/>
<dbReference type="SMART" id="SM00220">
    <property type="entry name" value="S_TKc"/>
    <property type="match status" value="1"/>
</dbReference>
<evidence type="ECO:0000259" key="6">
    <source>
        <dbReference type="PROSITE" id="PS50003"/>
    </source>
</evidence>
<dbReference type="EMBL" id="CAJZBQ010000063">
    <property type="protein sequence ID" value="CAG9336006.1"/>
    <property type="molecule type" value="Genomic_DNA"/>
</dbReference>
<dbReference type="FunFam" id="1.10.510.10:FF:000571">
    <property type="entry name" value="Maternal embryonic leucine zipper kinase"/>
    <property type="match status" value="1"/>
</dbReference>
<dbReference type="Pfam" id="PF00069">
    <property type="entry name" value="Pkinase"/>
    <property type="match status" value="1"/>
</dbReference>
<reference evidence="8" key="1">
    <citation type="submission" date="2021-09" db="EMBL/GenBank/DDBJ databases">
        <authorList>
            <consortium name="AG Swart"/>
            <person name="Singh M."/>
            <person name="Singh A."/>
            <person name="Seah K."/>
            <person name="Emmerich C."/>
        </authorList>
    </citation>
    <scope>NUCLEOTIDE SEQUENCE</scope>
    <source>
        <strain evidence="8">ATCC30299</strain>
    </source>
</reference>
<sequence length="512" mass="59340">MILSTNSFEDPQSQRGFWQKTYGNFISKPPAPLEDLIYQGWLSLPLSDGSWKKRYFVLTSKKLLYCKSQKDIRIRKEACIDWKILKPFYEIKKNSKAFGFKLQGSNNSQDFYVDSKDILEDWLSRLSPLTILTDFDEDYSLQKEIGRGNYSKVFMAIEYLNRQPYAVKTIPKESQNQSFIDTLKSEIEVMRKIKHPRIITLHYVYETEEAFHLVMDYVRGGELQRRLKMGKYPEHIAAAFMRNLLDVIDFLHNNGIVHRDIKPENILVLSGDNYTEFKLCDFGLSALLKQTEDLSLRCGSPGFVAPEILRRQRYSTKVDLFSAGVICYIMLTGKYPFTGSSPNEILLKNRECRIDFDLEEWNNISKLGRDFVMSLTQENPEQRPSAHEALCHPWISGTHTTQQGLAIPEEMKNKGISLNLMQRQKKLNVESSSYLQQFRRPAVPIKGFIPIKDNGITMAKSRLLMKILREEDREGINEVKQIFDIKSNSTRSKESQESTDATPSRSRYLPVN</sequence>
<dbReference type="InterPro" id="IPR011993">
    <property type="entry name" value="PH-like_dom_sf"/>
</dbReference>
<evidence type="ECO:0000256" key="4">
    <source>
        <dbReference type="PROSITE-ProRule" id="PRU10141"/>
    </source>
</evidence>
<dbReference type="Pfam" id="PF00169">
    <property type="entry name" value="PH"/>
    <property type="match status" value="1"/>
</dbReference>
<proteinExistence type="predicted"/>
<dbReference type="Gene3D" id="3.30.200.20">
    <property type="entry name" value="Phosphorylase Kinase, domain 1"/>
    <property type="match status" value="1"/>
</dbReference>
<dbReference type="InterPro" id="IPR017441">
    <property type="entry name" value="Protein_kinase_ATP_BS"/>
</dbReference>
<protein>
    <submittedName>
        <fullName evidence="8">Uncharacterized protein</fullName>
    </submittedName>
</protein>
<dbReference type="PROSITE" id="PS00108">
    <property type="entry name" value="PROTEIN_KINASE_ST"/>
    <property type="match status" value="1"/>
</dbReference>
<dbReference type="PROSITE" id="PS00107">
    <property type="entry name" value="PROTEIN_KINASE_ATP"/>
    <property type="match status" value="1"/>
</dbReference>
<dbReference type="Gene3D" id="1.10.510.10">
    <property type="entry name" value="Transferase(Phosphotransferase) domain 1"/>
    <property type="match status" value="1"/>
</dbReference>
<dbReference type="PROSITE" id="PS50011">
    <property type="entry name" value="PROTEIN_KINASE_DOM"/>
    <property type="match status" value="1"/>
</dbReference>
<keyword evidence="2 4" id="KW-0547">Nucleotide-binding</keyword>
<evidence type="ECO:0000256" key="5">
    <source>
        <dbReference type="SAM" id="MobiDB-lite"/>
    </source>
</evidence>
<feature type="region of interest" description="Disordered" evidence="5">
    <location>
        <begin position="486"/>
        <end position="512"/>
    </location>
</feature>
<feature type="domain" description="PH" evidence="6">
    <location>
        <begin position="35"/>
        <end position="131"/>
    </location>
</feature>
<dbReference type="InterPro" id="IPR000719">
    <property type="entry name" value="Prot_kinase_dom"/>
</dbReference>
<dbReference type="InterPro" id="IPR001849">
    <property type="entry name" value="PH_domain"/>
</dbReference>
<dbReference type="Gene3D" id="2.30.29.30">
    <property type="entry name" value="Pleckstrin-homology domain (PH domain)/Phosphotyrosine-binding domain (PTB)"/>
    <property type="match status" value="1"/>
</dbReference>
<dbReference type="Proteomes" id="UP001162131">
    <property type="component" value="Unassembled WGS sequence"/>
</dbReference>
<keyword evidence="3 4" id="KW-0067">ATP-binding</keyword>
<dbReference type="PROSITE" id="PS50003">
    <property type="entry name" value="PH_DOMAIN"/>
    <property type="match status" value="1"/>
</dbReference>
<dbReference type="CDD" id="cd00821">
    <property type="entry name" value="PH"/>
    <property type="match status" value="1"/>
</dbReference>
<keyword evidence="9" id="KW-1185">Reference proteome</keyword>
<dbReference type="GO" id="GO:0005524">
    <property type="term" value="F:ATP binding"/>
    <property type="evidence" value="ECO:0007669"/>
    <property type="project" value="UniProtKB-UniRule"/>
</dbReference>
<accession>A0AAU9KD88</accession>
<dbReference type="GO" id="GO:0004672">
    <property type="term" value="F:protein kinase activity"/>
    <property type="evidence" value="ECO:0007669"/>
    <property type="project" value="InterPro"/>
</dbReference>
<organism evidence="8 9">
    <name type="scientific">Blepharisma stoltei</name>
    <dbReference type="NCBI Taxonomy" id="1481888"/>
    <lineage>
        <taxon>Eukaryota</taxon>
        <taxon>Sar</taxon>
        <taxon>Alveolata</taxon>
        <taxon>Ciliophora</taxon>
        <taxon>Postciliodesmatophora</taxon>
        <taxon>Heterotrichea</taxon>
        <taxon>Heterotrichida</taxon>
        <taxon>Blepharismidae</taxon>
        <taxon>Blepharisma</taxon>
    </lineage>
</organism>
<dbReference type="SMART" id="SM00233">
    <property type="entry name" value="PH"/>
    <property type="match status" value="1"/>
</dbReference>
<comment type="caution">
    <text evidence="8">The sequence shown here is derived from an EMBL/GenBank/DDBJ whole genome shotgun (WGS) entry which is preliminary data.</text>
</comment>
<evidence type="ECO:0000256" key="2">
    <source>
        <dbReference type="ARBA" id="ARBA00022741"/>
    </source>
</evidence>
<evidence type="ECO:0000256" key="3">
    <source>
        <dbReference type="ARBA" id="ARBA00022840"/>
    </source>
</evidence>
<evidence type="ECO:0000259" key="7">
    <source>
        <dbReference type="PROSITE" id="PS50011"/>
    </source>
</evidence>
<dbReference type="InterPro" id="IPR008271">
    <property type="entry name" value="Ser/Thr_kinase_AS"/>
</dbReference>
<feature type="binding site" evidence="4">
    <location>
        <position position="168"/>
    </location>
    <ligand>
        <name>ATP</name>
        <dbReference type="ChEBI" id="CHEBI:30616"/>
    </ligand>
</feature>
<gene>
    <name evidence="8" type="ORF">BSTOLATCC_MIC65314</name>
</gene>
<evidence type="ECO:0000313" key="8">
    <source>
        <dbReference type="EMBL" id="CAG9336006.1"/>
    </source>
</evidence>
<evidence type="ECO:0000256" key="1">
    <source>
        <dbReference type="ARBA" id="ARBA00011245"/>
    </source>
</evidence>
<dbReference type="SUPFAM" id="SSF56112">
    <property type="entry name" value="Protein kinase-like (PK-like)"/>
    <property type="match status" value="1"/>
</dbReference>
<comment type="subunit">
    <text evidence="1">Monomer.</text>
</comment>
<name>A0AAU9KD88_9CILI</name>